<evidence type="ECO:0000313" key="3">
    <source>
        <dbReference type="Proteomes" id="UP000078542"/>
    </source>
</evidence>
<dbReference type="EMBL" id="KQ977565">
    <property type="protein sequence ID" value="KYN01972.1"/>
    <property type="molecule type" value="Genomic_DNA"/>
</dbReference>
<proteinExistence type="predicted"/>
<reference evidence="2 3" key="1">
    <citation type="submission" date="2016-03" db="EMBL/GenBank/DDBJ databases">
        <title>Cyphomyrmex costatus WGS genome.</title>
        <authorList>
            <person name="Nygaard S."/>
            <person name="Hu H."/>
            <person name="Boomsma J."/>
            <person name="Zhang G."/>
        </authorList>
    </citation>
    <scope>NUCLEOTIDE SEQUENCE [LARGE SCALE GENOMIC DNA]</scope>
    <source>
        <strain evidence="2">MS0001</strain>
        <tissue evidence="2">Whole body</tissue>
    </source>
</reference>
<evidence type="ECO:0000313" key="2">
    <source>
        <dbReference type="EMBL" id="KYN01972.1"/>
    </source>
</evidence>
<gene>
    <name evidence="2" type="ORF">ALC62_07275</name>
</gene>
<organism evidence="2 3">
    <name type="scientific">Cyphomyrmex costatus</name>
    <dbReference type="NCBI Taxonomy" id="456900"/>
    <lineage>
        <taxon>Eukaryota</taxon>
        <taxon>Metazoa</taxon>
        <taxon>Ecdysozoa</taxon>
        <taxon>Arthropoda</taxon>
        <taxon>Hexapoda</taxon>
        <taxon>Insecta</taxon>
        <taxon>Pterygota</taxon>
        <taxon>Neoptera</taxon>
        <taxon>Endopterygota</taxon>
        <taxon>Hymenoptera</taxon>
        <taxon>Apocrita</taxon>
        <taxon>Aculeata</taxon>
        <taxon>Formicoidea</taxon>
        <taxon>Formicidae</taxon>
        <taxon>Myrmicinae</taxon>
        <taxon>Cyphomyrmex</taxon>
    </lineage>
</organism>
<name>A0A195CNC1_9HYME</name>
<accession>A0A195CNC1</accession>
<protein>
    <submittedName>
        <fullName evidence="2">Uncharacterized protein</fullName>
    </submittedName>
</protein>
<sequence length="196" mass="22054">MPINRNKQGTARCSAINRYKVDGRRALKPPLGSASTSRAAPHRFVSPSLTGRPRNEGGRCLTHLILTSPIDNTRERTRKDEKIEPCGRVGGETIIDRITRLSSRAWLFVRDCLLQISCEHELNSPLLNRKADNNGKQSTDHVGDDRSRKSGTEVYAMAANATRKKEVTSQPFKTKEDLRQRIHTACTKVTPEMYLE</sequence>
<dbReference type="Proteomes" id="UP000078542">
    <property type="component" value="Unassembled WGS sequence"/>
</dbReference>
<feature type="region of interest" description="Disordered" evidence="1">
    <location>
        <begin position="126"/>
        <end position="150"/>
    </location>
</feature>
<keyword evidence="3" id="KW-1185">Reference proteome</keyword>
<dbReference type="AlphaFoldDB" id="A0A195CNC1"/>
<evidence type="ECO:0000256" key="1">
    <source>
        <dbReference type="SAM" id="MobiDB-lite"/>
    </source>
</evidence>
<feature type="region of interest" description="Disordered" evidence="1">
    <location>
        <begin position="29"/>
        <end position="58"/>
    </location>
</feature>
<feature type="compositionally biased region" description="Basic and acidic residues" evidence="1">
    <location>
        <begin position="129"/>
        <end position="150"/>
    </location>
</feature>